<evidence type="ECO:0008006" key="4">
    <source>
        <dbReference type="Google" id="ProtNLM"/>
    </source>
</evidence>
<evidence type="ECO:0000313" key="3">
    <source>
        <dbReference type="Proteomes" id="UP000016361"/>
    </source>
</evidence>
<reference evidence="3" key="1">
    <citation type="journal article" date="2013" name="Genome Announc.">
        <title>Draft Genome Sequence of D-Branched-Chain Amino Acid Producer Lactobacillus otakiensis JCM 15040T, Isolated from a Traditional Japanese Pickle.</title>
        <authorList>
            <person name="Doi K."/>
            <person name="Mori K."/>
            <person name="Mutaguchi Y."/>
            <person name="Tashiro K."/>
            <person name="Fujino Y."/>
            <person name="Ohmori T."/>
            <person name="Kuhara S."/>
            <person name="Ohshima T."/>
        </authorList>
    </citation>
    <scope>NUCLEOTIDE SEQUENCE [LARGE SCALE GENOMIC DNA]</scope>
    <source>
        <strain evidence="3">JCM 15040</strain>
    </source>
</reference>
<dbReference type="AlphaFoldDB" id="S4NFE8"/>
<evidence type="ECO:0000313" key="2">
    <source>
        <dbReference type="EMBL" id="GAD17749.1"/>
    </source>
</evidence>
<dbReference type="GeneID" id="301047899"/>
<comment type="caution">
    <text evidence="2">The sequence shown here is derived from an EMBL/GenBank/DDBJ whole genome shotgun (WGS) entry which is preliminary data.</text>
</comment>
<feature type="signal peptide" evidence="1">
    <location>
        <begin position="1"/>
        <end position="22"/>
    </location>
</feature>
<organism evidence="2 3">
    <name type="scientific">Lentilactobacillus otakiensis DSM 19908 = JCM 15040</name>
    <dbReference type="NCBI Taxonomy" id="1423780"/>
    <lineage>
        <taxon>Bacteria</taxon>
        <taxon>Bacillati</taxon>
        <taxon>Bacillota</taxon>
        <taxon>Bacilli</taxon>
        <taxon>Lactobacillales</taxon>
        <taxon>Lactobacillaceae</taxon>
        <taxon>Lentilactobacillus</taxon>
    </lineage>
</organism>
<evidence type="ECO:0000256" key="1">
    <source>
        <dbReference type="SAM" id="SignalP"/>
    </source>
</evidence>
<sequence length="207" mass="21732">MNARTSNIVRSSSLFLSSLILGAVLFQSGDALKTTYAQDNQIPVSSQVYGSTINENGIDPNNPVLPDQSTTIYVSNEQILNNIKQNNPALYAQIPQSTIDALINDDMLRHGGTYAKILSSGIIKGGVEIYVNSAITKVIVWGGAGVASYYVIPILAAVGITGAVAGSISSVVAGGILSAGEKATELGFHAKVKNNGGEWIISDWGYQ</sequence>
<dbReference type="EMBL" id="BASH01000013">
    <property type="protein sequence ID" value="GAD17749.1"/>
    <property type="molecule type" value="Genomic_DNA"/>
</dbReference>
<accession>S4NFE8</accession>
<keyword evidence="3" id="KW-1185">Reference proteome</keyword>
<keyword evidence="1" id="KW-0732">Signal</keyword>
<name>S4NFE8_9LACO</name>
<feature type="chain" id="PRO_5039733994" description="Secreted protein" evidence="1">
    <location>
        <begin position="23"/>
        <end position="207"/>
    </location>
</feature>
<dbReference type="Proteomes" id="UP000016361">
    <property type="component" value="Unassembled WGS sequence"/>
</dbReference>
<dbReference type="OrthoDB" id="9939835at2"/>
<dbReference type="RefSeq" id="WP_020282170.1">
    <property type="nucleotide sequence ID" value="NZ_AZED01000011.1"/>
</dbReference>
<protein>
    <recommendedName>
        <fullName evidence="4">Secreted protein</fullName>
    </recommendedName>
</protein>
<gene>
    <name evidence="2" type="ORF">LOT_2287</name>
</gene>
<proteinExistence type="predicted"/>